<dbReference type="AlphaFoldDB" id="A0AAF0IK45"/>
<feature type="compositionally biased region" description="Polar residues" evidence="1">
    <location>
        <begin position="63"/>
        <end position="87"/>
    </location>
</feature>
<dbReference type="CDD" id="cd00118">
    <property type="entry name" value="LysM"/>
    <property type="match status" value="1"/>
</dbReference>
<feature type="region of interest" description="Disordered" evidence="1">
    <location>
        <begin position="327"/>
        <end position="388"/>
    </location>
</feature>
<feature type="region of interest" description="Disordered" evidence="1">
    <location>
        <begin position="610"/>
        <end position="656"/>
    </location>
</feature>
<dbReference type="InterPro" id="IPR036779">
    <property type="entry name" value="LysM_dom_sf"/>
</dbReference>
<dbReference type="PROSITE" id="PS51782">
    <property type="entry name" value="LYSM"/>
    <property type="match status" value="1"/>
</dbReference>
<evidence type="ECO:0000256" key="1">
    <source>
        <dbReference type="SAM" id="MobiDB-lite"/>
    </source>
</evidence>
<feature type="compositionally biased region" description="Polar residues" evidence="1">
    <location>
        <begin position="161"/>
        <end position="172"/>
    </location>
</feature>
<sequence>MSSDGNPLDTSNFTSSVPSTVRGARSSSTTLGAASTVRPRNRRLISSVEDGEDDAGSPGKGSVTRQARLSSAPSGTVTPGFSNLRNATSSSYSSRTPSPVPRRQVSRIQPGWSDSVRSNGRRADGDWSNPQNKRSAGFATDLLQSSWSSIQELASAVVGADNSQPKKASSLNGYRRREPSDPNSFASAQDEGRRRPRLPSAWGPTVPQQTQALPGSKEGRQAIIQSKKRELLLQANGDALPDSQGNYKRRTSLDNLYSSSGLPVEQDDGDTLVYIHKVHPNDSLTGVSIRYGCPLPVLRKANGFWPSDSIQSRKVVVLPVASCTLKGRRIPSNQGSDQLRRERSAFGESLSDNSSLVPDIYPTNSFGHGEHSSGLDDPVSSSIPEKESSHASLWTHESWVQADGLSSPVELGRVPKRTMGFFPRARRKSQANSETGPDLDAFRYQDRARRDLSPSPAPRFRDQSRSNSNSSSSPRHHQHHRSIILSGPGGVGTLDRNVTGPGPAPDKLNAFVKTHLPNLVIPPPPPQTTVSSIALCDRISFDSTSTIHSNHSTGGLENIGGAIEGWFRKVATKAKAGLSELQQPGQPHGHLGIGGSGDLIELDDASEGSRIGASALSEQTRRGNRQASSSSDISSTGGNLRGRVVGLKEMGTTKDV</sequence>
<keyword evidence="4" id="KW-1185">Reference proteome</keyword>
<evidence type="ECO:0000259" key="2">
    <source>
        <dbReference type="PROSITE" id="PS51782"/>
    </source>
</evidence>
<feature type="compositionally biased region" description="Polar residues" evidence="1">
    <location>
        <begin position="350"/>
        <end position="366"/>
    </location>
</feature>
<feature type="compositionally biased region" description="Low complexity" evidence="1">
    <location>
        <begin position="88"/>
        <end position="107"/>
    </location>
</feature>
<feature type="region of interest" description="Disordered" evidence="1">
    <location>
        <begin position="156"/>
        <end position="220"/>
    </location>
</feature>
<feature type="compositionally biased region" description="Basic and acidic residues" evidence="1">
    <location>
        <begin position="440"/>
        <end position="452"/>
    </location>
</feature>
<gene>
    <name evidence="3" type="ORF">PRK78_004806</name>
</gene>
<proteinExistence type="predicted"/>
<evidence type="ECO:0000313" key="4">
    <source>
        <dbReference type="Proteomes" id="UP001219355"/>
    </source>
</evidence>
<evidence type="ECO:0000313" key="3">
    <source>
        <dbReference type="EMBL" id="WEW59336.1"/>
    </source>
</evidence>
<accession>A0AAF0IK45</accession>
<dbReference type="SMART" id="SM00257">
    <property type="entry name" value="LysM"/>
    <property type="match status" value="1"/>
</dbReference>
<dbReference type="EMBL" id="CP120629">
    <property type="protein sequence ID" value="WEW59336.1"/>
    <property type="molecule type" value="Genomic_DNA"/>
</dbReference>
<reference evidence="3" key="1">
    <citation type="submission" date="2023-03" db="EMBL/GenBank/DDBJ databases">
        <title>Emydomyces testavorans Genome Sequence.</title>
        <authorList>
            <person name="Hoyer L."/>
        </authorList>
    </citation>
    <scope>NUCLEOTIDE SEQUENCE</scope>
    <source>
        <strain evidence="3">16-2883</strain>
    </source>
</reference>
<dbReference type="Gene3D" id="3.10.350.10">
    <property type="entry name" value="LysM domain"/>
    <property type="match status" value="1"/>
</dbReference>
<feature type="region of interest" description="Disordered" evidence="1">
    <location>
        <begin position="420"/>
        <end position="505"/>
    </location>
</feature>
<name>A0AAF0IK45_9EURO</name>
<dbReference type="Proteomes" id="UP001219355">
    <property type="component" value="Chromosome 3"/>
</dbReference>
<dbReference type="InterPro" id="IPR018392">
    <property type="entry name" value="LysM"/>
</dbReference>
<protein>
    <recommendedName>
        <fullName evidence="2">LysM domain-containing protein</fullName>
    </recommendedName>
</protein>
<feature type="domain" description="LysM" evidence="2">
    <location>
        <begin position="274"/>
        <end position="318"/>
    </location>
</feature>
<organism evidence="3 4">
    <name type="scientific">Emydomyces testavorans</name>
    <dbReference type="NCBI Taxonomy" id="2070801"/>
    <lineage>
        <taxon>Eukaryota</taxon>
        <taxon>Fungi</taxon>
        <taxon>Dikarya</taxon>
        <taxon>Ascomycota</taxon>
        <taxon>Pezizomycotina</taxon>
        <taxon>Eurotiomycetes</taxon>
        <taxon>Eurotiomycetidae</taxon>
        <taxon>Onygenales</taxon>
        <taxon>Nannizziopsiaceae</taxon>
        <taxon>Emydomyces</taxon>
    </lineage>
</organism>
<feature type="compositionally biased region" description="Polar residues" evidence="1">
    <location>
        <begin position="1"/>
        <end position="33"/>
    </location>
</feature>
<feature type="region of interest" description="Disordered" evidence="1">
    <location>
        <begin position="1"/>
        <end position="133"/>
    </location>
</feature>